<dbReference type="HOGENOM" id="CLU_027171_2_0_1"/>
<keyword evidence="6" id="KW-0732">Signal</keyword>
<accession>T1GPT2</accession>
<evidence type="ECO:0000313" key="8">
    <source>
        <dbReference type="EnsemblMetazoa" id="MESCA005625-PA"/>
    </source>
</evidence>
<dbReference type="FunFam" id="3.40.50.1820:FF:000076">
    <property type="entry name" value="phospholipase A1"/>
    <property type="match status" value="1"/>
</dbReference>
<dbReference type="GO" id="GO:0016042">
    <property type="term" value="P:lipid catabolic process"/>
    <property type="evidence" value="ECO:0007669"/>
    <property type="project" value="TreeGrafter"/>
</dbReference>
<dbReference type="InterPro" id="IPR033906">
    <property type="entry name" value="Lipase_N"/>
</dbReference>
<name>T1GPT2_MEGSC</name>
<dbReference type="Proteomes" id="UP000015102">
    <property type="component" value="Unassembled WGS sequence"/>
</dbReference>
<dbReference type="PANTHER" id="PTHR11610">
    <property type="entry name" value="LIPASE"/>
    <property type="match status" value="1"/>
</dbReference>
<evidence type="ECO:0000313" key="9">
    <source>
        <dbReference type="Proteomes" id="UP000015102"/>
    </source>
</evidence>
<evidence type="ECO:0000256" key="2">
    <source>
        <dbReference type="ARBA" id="ARBA00010701"/>
    </source>
</evidence>
<dbReference type="OMA" id="QYMHENH"/>
<comment type="similarity">
    <text evidence="2 4">Belongs to the AB hydrolase superfamily. Lipase family.</text>
</comment>
<dbReference type="InterPro" id="IPR000734">
    <property type="entry name" value="TAG_lipase"/>
</dbReference>
<evidence type="ECO:0000256" key="5">
    <source>
        <dbReference type="SAM" id="MobiDB-lite"/>
    </source>
</evidence>
<dbReference type="STRING" id="36166.T1GPT2"/>
<dbReference type="GO" id="GO:0017171">
    <property type="term" value="F:serine hydrolase activity"/>
    <property type="evidence" value="ECO:0007669"/>
    <property type="project" value="TreeGrafter"/>
</dbReference>
<dbReference type="EMBL" id="CAQQ02391975">
    <property type="status" value="NOT_ANNOTATED_CDS"/>
    <property type="molecule type" value="Genomic_DNA"/>
</dbReference>
<feature type="region of interest" description="Disordered" evidence="5">
    <location>
        <begin position="331"/>
        <end position="353"/>
    </location>
</feature>
<keyword evidence="9" id="KW-1185">Reference proteome</keyword>
<protein>
    <recommendedName>
        <fullName evidence="7">Lipase domain-containing protein</fullName>
    </recommendedName>
</protein>
<dbReference type="SUPFAM" id="SSF53474">
    <property type="entry name" value="alpha/beta-Hydrolases"/>
    <property type="match status" value="1"/>
</dbReference>
<comment type="subcellular location">
    <subcellularLocation>
        <location evidence="1">Secreted</location>
    </subcellularLocation>
</comment>
<sequence length="353" mass="40533">MERFQVFLLILSISFDVIYGDEDLSDILEAEVEDDQIWRVPQFDGTFKMMTEQEAKDITLRTEVRGRFKNITNLLFKDKRKKVQFFLHTQKNIIKWQEIDMERPETLHRSFFNKNHPTRIFAHGWLSGMPQMQSYEIIDSHLLNGRRENYNIIIVDWSVLGKTLNYYAARLRTRKAGLKVAQFIDWLHTEGGLDFETTHVYGHSLGAHVAGFTGKQVTKGRIKTIVGLDPAMPFFRTKNPQNRLADTDAEYVETIQTNGRELGFYHPIGQASFYPNGGLRQPGCGKDYLGGCAHIRAPTFLAEAIARGKHNSFDTVKCKDWTEMREKKCAGNSEGVRMGDPENYKKAKGNNDA</sequence>
<dbReference type="EnsemblMetazoa" id="MESCA005625-RA">
    <property type="protein sequence ID" value="MESCA005625-PA"/>
    <property type="gene ID" value="MESCA005625"/>
</dbReference>
<evidence type="ECO:0000256" key="3">
    <source>
        <dbReference type="ARBA" id="ARBA00022525"/>
    </source>
</evidence>
<reference evidence="8" key="2">
    <citation type="submission" date="2015-06" db="UniProtKB">
        <authorList>
            <consortium name="EnsemblMetazoa"/>
        </authorList>
    </citation>
    <scope>IDENTIFICATION</scope>
</reference>
<evidence type="ECO:0000259" key="7">
    <source>
        <dbReference type="Pfam" id="PF00151"/>
    </source>
</evidence>
<feature type="chain" id="PRO_5004588446" description="Lipase domain-containing protein" evidence="6">
    <location>
        <begin position="21"/>
        <end position="353"/>
    </location>
</feature>
<dbReference type="InterPro" id="IPR013818">
    <property type="entry name" value="Lipase"/>
</dbReference>
<evidence type="ECO:0000256" key="4">
    <source>
        <dbReference type="RuleBase" id="RU004262"/>
    </source>
</evidence>
<feature type="domain" description="Lipase" evidence="7">
    <location>
        <begin position="69"/>
        <end position="340"/>
    </location>
</feature>
<dbReference type="CDD" id="cd00707">
    <property type="entry name" value="Pancreat_lipase_like"/>
    <property type="match status" value="1"/>
</dbReference>
<evidence type="ECO:0000256" key="1">
    <source>
        <dbReference type="ARBA" id="ARBA00004613"/>
    </source>
</evidence>
<dbReference type="Pfam" id="PF00151">
    <property type="entry name" value="Lipase"/>
    <property type="match status" value="1"/>
</dbReference>
<dbReference type="GO" id="GO:0005615">
    <property type="term" value="C:extracellular space"/>
    <property type="evidence" value="ECO:0007669"/>
    <property type="project" value="TreeGrafter"/>
</dbReference>
<dbReference type="Gene3D" id="3.40.50.1820">
    <property type="entry name" value="alpha/beta hydrolase"/>
    <property type="match status" value="1"/>
</dbReference>
<dbReference type="InterPro" id="IPR029058">
    <property type="entry name" value="AB_hydrolase_fold"/>
</dbReference>
<feature type="signal peptide" evidence="6">
    <location>
        <begin position="1"/>
        <end position="20"/>
    </location>
</feature>
<proteinExistence type="inferred from homology"/>
<evidence type="ECO:0000256" key="6">
    <source>
        <dbReference type="SAM" id="SignalP"/>
    </source>
</evidence>
<feature type="compositionally biased region" description="Basic and acidic residues" evidence="5">
    <location>
        <begin position="337"/>
        <end position="353"/>
    </location>
</feature>
<keyword evidence="3" id="KW-0964">Secreted</keyword>
<reference evidence="9" key="1">
    <citation type="submission" date="2013-02" db="EMBL/GenBank/DDBJ databases">
        <authorList>
            <person name="Hughes D."/>
        </authorList>
    </citation>
    <scope>NUCLEOTIDE SEQUENCE</scope>
    <source>
        <strain>Durham</strain>
        <strain evidence="9">NC isolate 2 -- Noor lab</strain>
    </source>
</reference>
<dbReference type="GO" id="GO:0016298">
    <property type="term" value="F:lipase activity"/>
    <property type="evidence" value="ECO:0007669"/>
    <property type="project" value="InterPro"/>
</dbReference>
<dbReference type="PANTHER" id="PTHR11610:SF173">
    <property type="entry name" value="LIPASE DOMAIN-CONTAINING PROTEIN-RELATED"/>
    <property type="match status" value="1"/>
</dbReference>
<dbReference type="PRINTS" id="PR00821">
    <property type="entry name" value="TAGLIPASE"/>
</dbReference>
<dbReference type="AlphaFoldDB" id="T1GPT2"/>
<organism evidence="8 9">
    <name type="scientific">Megaselia scalaris</name>
    <name type="common">Humpbacked fly</name>
    <name type="synonym">Phora scalaris</name>
    <dbReference type="NCBI Taxonomy" id="36166"/>
    <lineage>
        <taxon>Eukaryota</taxon>
        <taxon>Metazoa</taxon>
        <taxon>Ecdysozoa</taxon>
        <taxon>Arthropoda</taxon>
        <taxon>Hexapoda</taxon>
        <taxon>Insecta</taxon>
        <taxon>Pterygota</taxon>
        <taxon>Neoptera</taxon>
        <taxon>Endopterygota</taxon>
        <taxon>Diptera</taxon>
        <taxon>Brachycera</taxon>
        <taxon>Muscomorpha</taxon>
        <taxon>Platypezoidea</taxon>
        <taxon>Phoridae</taxon>
        <taxon>Megaseliini</taxon>
        <taxon>Megaselia</taxon>
    </lineage>
</organism>